<reference evidence="1 2" key="1">
    <citation type="submission" date="2018-01" db="EMBL/GenBank/DDBJ databases">
        <title>Arthrobacter sp. nov., from glaciers in China.</title>
        <authorList>
            <person name="Liu Q."/>
            <person name="Xin Y.-H."/>
        </authorList>
    </citation>
    <scope>NUCLEOTIDE SEQUENCE [LARGE SCALE GENOMIC DNA]</scope>
    <source>
        <strain evidence="1 2">HLT2-12-2</strain>
    </source>
</reference>
<dbReference type="AlphaFoldDB" id="A0A2S3ZS65"/>
<protein>
    <submittedName>
        <fullName evidence="1">Uncharacterized protein</fullName>
    </submittedName>
</protein>
<organism evidence="1 2">
    <name type="scientific">Arthrobacter glacialis</name>
    <dbReference type="NCBI Taxonomy" id="1664"/>
    <lineage>
        <taxon>Bacteria</taxon>
        <taxon>Bacillati</taxon>
        <taxon>Actinomycetota</taxon>
        <taxon>Actinomycetes</taxon>
        <taxon>Micrococcales</taxon>
        <taxon>Micrococcaceae</taxon>
        <taxon>Arthrobacter</taxon>
    </lineage>
</organism>
<comment type="caution">
    <text evidence="1">The sequence shown here is derived from an EMBL/GenBank/DDBJ whole genome shotgun (WGS) entry which is preliminary data.</text>
</comment>
<accession>A0A2S3ZS65</accession>
<sequence>MPPRHDWFRDQRSVQTAMTVKLSPALWGAAEDMNETINKALLSGQFDVLADENRLDDWPEELGRLSEQVFRRSHQQSRTGGELLQHEIDFHLEMKFGIGPESGPGDPHYLQLARYFAACDVLGSQGWWRDRGSGRSDGSITVLRADRGGIRIHLFWELQHVHARIAVSHMREPERHFLFTLSDGGVLMAVDGLLPEGPALRQGEWEALRQVMLCLREIQLDRQQRSYQRMMDQAH</sequence>
<gene>
    <name evidence="1" type="ORF">CVS27_18120</name>
</gene>
<dbReference type="EMBL" id="PPXC01000019">
    <property type="protein sequence ID" value="POH71954.1"/>
    <property type="molecule type" value="Genomic_DNA"/>
</dbReference>
<keyword evidence="2" id="KW-1185">Reference proteome</keyword>
<evidence type="ECO:0000313" key="2">
    <source>
        <dbReference type="Proteomes" id="UP000237061"/>
    </source>
</evidence>
<evidence type="ECO:0000313" key="1">
    <source>
        <dbReference type="EMBL" id="POH71954.1"/>
    </source>
</evidence>
<proteinExistence type="predicted"/>
<dbReference type="Proteomes" id="UP000237061">
    <property type="component" value="Unassembled WGS sequence"/>
</dbReference>
<name>A0A2S3ZS65_ARTGL</name>